<dbReference type="Pfam" id="PF00175">
    <property type="entry name" value="NAD_binding_1"/>
    <property type="match status" value="1"/>
</dbReference>
<gene>
    <name evidence="3" type="ORF">BN971_04518</name>
</gene>
<dbReference type="Gene3D" id="3.40.50.80">
    <property type="entry name" value="Nucleotide-binding domain of ferredoxin-NADP reductase (FNR) module"/>
    <property type="match status" value="1"/>
</dbReference>
<dbReference type="GO" id="GO:0016491">
    <property type="term" value="F:oxidoreductase activity"/>
    <property type="evidence" value="ECO:0007669"/>
    <property type="project" value="InterPro"/>
</dbReference>
<dbReference type="InterPro" id="IPR050415">
    <property type="entry name" value="MRET"/>
</dbReference>
<evidence type="ECO:0000256" key="1">
    <source>
        <dbReference type="ARBA" id="ARBA00001974"/>
    </source>
</evidence>
<proteinExistence type="predicted"/>
<dbReference type="PRINTS" id="PR00410">
    <property type="entry name" value="PHEHYDRXLASE"/>
</dbReference>
<dbReference type="SUPFAM" id="SSF52343">
    <property type="entry name" value="Ferredoxin reductase-like, C-terminal NADP-linked domain"/>
    <property type="match status" value="1"/>
</dbReference>
<evidence type="ECO:0000313" key="3">
    <source>
        <dbReference type="EMBL" id="CPR13211.1"/>
    </source>
</evidence>
<reference evidence="3 4" key="1">
    <citation type="submission" date="2015-03" db="EMBL/GenBank/DDBJ databases">
        <authorList>
            <person name="Murphy D."/>
        </authorList>
    </citation>
    <scope>NUCLEOTIDE SEQUENCE [LARGE SCALE GENOMIC DNA]</scope>
    <source>
        <strain evidence="3 4">DSM 44277</strain>
    </source>
</reference>
<evidence type="ECO:0000313" key="4">
    <source>
        <dbReference type="Proteomes" id="UP000198875"/>
    </source>
</evidence>
<name>A0A0U0WDQ0_MYCBE</name>
<organism evidence="3 4">
    <name type="scientific">Mycobacterium bohemicum DSM 44277</name>
    <dbReference type="NCBI Taxonomy" id="1236609"/>
    <lineage>
        <taxon>Bacteria</taxon>
        <taxon>Bacillati</taxon>
        <taxon>Actinomycetota</taxon>
        <taxon>Actinomycetes</taxon>
        <taxon>Mycobacteriales</taxon>
        <taxon>Mycobacteriaceae</taxon>
        <taxon>Mycobacterium</taxon>
    </lineage>
</organism>
<feature type="domain" description="Oxidoreductase FAD/NAD(P)-binding" evidence="2">
    <location>
        <begin position="23"/>
        <end position="126"/>
    </location>
</feature>
<dbReference type="AlphaFoldDB" id="A0A0U0WDQ0"/>
<dbReference type="OrthoDB" id="4307358at2"/>
<evidence type="ECO:0000259" key="2">
    <source>
        <dbReference type="Pfam" id="PF00175"/>
    </source>
</evidence>
<dbReference type="InterPro" id="IPR001433">
    <property type="entry name" value="OxRdtase_FAD/NAD-bd"/>
</dbReference>
<dbReference type="EMBL" id="CSTD01000006">
    <property type="protein sequence ID" value="CPR13211.1"/>
    <property type="molecule type" value="Genomic_DNA"/>
</dbReference>
<dbReference type="Proteomes" id="UP000198875">
    <property type="component" value="Unassembled WGS sequence"/>
</dbReference>
<dbReference type="PANTHER" id="PTHR47354:SF5">
    <property type="entry name" value="PROTEIN RFBI"/>
    <property type="match status" value="1"/>
</dbReference>
<accession>A0A0U0WDQ0</accession>
<dbReference type="PANTHER" id="PTHR47354">
    <property type="entry name" value="NADH OXIDOREDUCTASE HCR"/>
    <property type="match status" value="1"/>
</dbReference>
<sequence length="149" mass="16340">MLTVSGPQGSFTLAENGLRPRWFLAGGTGLSPLLSMLRRMAEWGDPQPTRLFFGLTYDTEVFAQDELRELADTMPGFRADTVVWRPDPRWPGATGNPVDLAAAEVQMLDESPDVYVCGPPPMIEAAYAALTAAGVPREQIYAERFFTTA</sequence>
<protein>
    <submittedName>
        <fullName evidence="3">2-polyprenylphenol 6-hydroxylase</fullName>
    </submittedName>
</protein>
<dbReference type="InterPro" id="IPR039261">
    <property type="entry name" value="FNR_nucleotide-bd"/>
</dbReference>
<comment type="cofactor">
    <cofactor evidence="1">
        <name>FAD</name>
        <dbReference type="ChEBI" id="CHEBI:57692"/>
    </cofactor>
</comment>